<proteinExistence type="predicted"/>
<dbReference type="InterPro" id="IPR026043">
    <property type="entry name" value="NadR"/>
</dbReference>
<dbReference type="SUPFAM" id="SSF46785">
    <property type="entry name" value="Winged helix' DNA-binding domain"/>
    <property type="match status" value="1"/>
</dbReference>
<dbReference type="Pfam" id="PF08279">
    <property type="entry name" value="HTH_11"/>
    <property type="match status" value="1"/>
</dbReference>
<dbReference type="SUPFAM" id="SSF75500">
    <property type="entry name" value="Putative transcriptional regulator TM1602, C-terminal domain"/>
    <property type="match status" value="1"/>
</dbReference>
<dbReference type="InterPro" id="IPR036388">
    <property type="entry name" value="WH-like_DNA-bd_sf"/>
</dbReference>
<name>A0ABT4DDR3_9CLOT</name>
<dbReference type="InterPro" id="IPR035922">
    <property type="entry name" value="3H_dom_sf"/>
</dbReference>
<accession>A0ABT4DDR3</accession>
<dbReference type="Proteomes" id="UP001144612">
    <property type="component" value="Unassembled WGS sequence"/>
</dbReference>
<organism evidence="3 4">
    <name type="scientific">Clostridium brassicae</name>
    <dbReference type="NCBI Taxonomy" id="2999072"/>
    <lineage>
        <taxon>Bacteria</taxon>
        <taxon>Bacillati</taxon>
        <taxon>Bacillota</taxon>
        <taxon>Clostridia</taxon>
        <taxon>Eubacteriales</taxon>
        <taxon>Clostridiaceae</taxon>
        <taxon>Clostridium</taxon>
    </lineage>
</organism>
<sequence>MNAEERRKYIEKLLRSCNTPKKGQDIAEELNVTRQIIVKDVAILRARGAEIIATPEGYLIPRDENKKVEKILPLCHDRDNIEDELKAIVKYGGVIKDVIIEHPLYGEIKAMLMIKTLYDVESFINKVKQYDAEPLLALTKGIHLHTIEADTEEIINKIVSELKDRCYLVDEF</sequence>
<reference evidence="3" key="1">
    <citation type="submission" date="2022-12" db="EMBL/GenBank/DDBJ databases">
        <title>Clostridium sp. nov., isolated from industrial wastewater.</title>
        <authorList>
            <person name="Jiayan W."/>
        </authorList>
    </citation>
    <scope>NUCLEOTIDE SEQUENCE</scope>
    <source>
        <strain evidence="3">ZC22-4</strain>
    </source>
</reference>
<feature type="domain" description="3H" evidence="1">
    <location>
        <begin position="74"/>
        <end position="168"/>
    </location>
</feature>
<dbReference type="Pfam" id="PF02829">
    <property type="entry name" value="3H"/>
    <property type="match status" value="1"/>
</dbReference>
<dbReference type="PANTHER" id="PTHR40068:SF1">
    <property type="entry name" value="TRANSCRIPTION REPRESSOR NIAR-RELATED"/>
    <property type="match status" value="1"/>
</dbReference>
<dbReference type="InterPro" id="IPR004173">
    <property type="entry name" value="3H_domain"/>
</dbReference>
<dbReference type="Gene3D" id="3.30.1340.20">
    <property type="entry name" value="3H domain"/>
    <property type="match status" value="1"/>
</dbReference>
<dbReference type="EMBL" id="JAPQFJ010000029">
    <property type="protein sequence ID" value="MCY6960447.1"/>
    <property type="molecule type" value="Genomic_DNA"/>
</dbReference>
<dbReference type="Gene3D" id="1.10.10.10">
    <property type="entry name" value="Winged helix-like DNA-binding domain superfamily/Winged helix DNA-binding domain"/>
    <property type="match status" value="1"/>
</dbReference>
<keyword evidence="4" id="KW-1185">Reference proteome</keyword>
<dbReference type="PANTHER" id="PTHR40068">
    <property type="entry name" value="TRANSCRIPTION REPRESSOR NIAR-RELATED"/>
    <property type="match status" value="1"/>
</dbReference>
<protein>
    <submittedName>
        <fullName evidence="3">Transcription repressor NadR</fullName>
    </submittedName>
</protein>
<evidence type="ECO:0000313" key="3">
    <source>
        <dbReference type="EMBL" id="MCY6960447.1"/>
    </source>
</evidence>
<dbReference type="PIRSF" id="PIRSF037847">
    <property type="entry name" value="NiaR"/>
    <property type="match status" value="1"/>
</dbReference>
<comment type="caution">
    <text evidence="3">The sequence shown here is derived from an EMBL/GenBank/DDBJ whole genome shotgun (WGS) entry which is preliminary data.</text>
</comment>
<evidence type="ECO:0000259" key="2">
    <source>
        <dbReference type="Pfam" id="PF08279"/>
    </source>
</evidence>
<feature type="domain" description="Helix-turn-helix type 11" evidence="2">
    <location>
        <begin position="6"/>
        <end position="58"/>
    </location>
</feature>
<evidence type="ECO:0000259" key="1">
    <source>
        <dbReference type="Pfam" id="PF02829"/>
    </source>
</evidence>
<gene>
    <name evidence="3" type="ORF">OW729_17735</name>
</gene>
<dbReference type="RefSeq" id="WP_268062884.1">
    <property type="nucleotide sequence ID" value="NZ_JAPQFJ010000029.1"/>
</dbReference>
<evidence type="ECO:0000313" key="4">
    <source>
        <dbReference type="Proteomes" id="UP001144612"/>
    </source>
</evidence>
<dbReference type="InterPro" id="IPR013196">
    <property type="entry name" value="HTH_11"/>
</dbReference>
<dbReference type="InterPro" id="IPR036390">
    <property type="entry name" value="WH_DNA-bd_sf"/>
</dbReference>